<dbReference type="InterPro" id="IPR050360">
    <property type="entry name" value="MFS_Sugar_Transporters"/>
</dbReference>
<dbReference type="InterPro" id="IPR005829">
    <property type="entry name" value="Sugar_transporter_CS"/>
</dbReference>
<comment type="similarity">
    <text evidence="2 10">Belongs to the major facilitator superfamily. Sugar transporter (TC 2.A.1.1) family.</text>
</comment>
<feature type="transmembrane region" description="Helical" evidence="11">
    <location>
        <begin position="284"/>
        <end position="305"/>
    </location>
</feature>
<dbReference type="InterPro" id="IPR036259">
    <property type="entry name" value="MFS_trans_sf"/>
</dbReference>
<dbReference type="Pfam" id="PF00083">
    <property type="entry name" value="Sugar_tr"/>
    <property type="match status" value="1"/>
</dbReference>
<name>A0A9P5YC28_9AGAR</name>
<evidence type="ECO:0000256" key="11">
    <source>
        <dbReference type="SAM" id="Phobius"/>
    </source>
</evidence>
<sequence length="533" mass="57795">MLKVAEDRSIPPEVYNWRVYVLAGMAAFGAFMFGYDAGFLGGTLALPSFGDEFFPGGSTGSHPTESANIVTVYQLGALAGSLMAYPITEYLGRTAGIFFAGVMNVVGASMQVATSQSTGLGLFYAGRVIAGLGVGAVSMCVPIYIAEISPTAIRGRLVSFYEVALQVGGLIGFWIPFGVNQGISGSIPKQWRIPVGLQLVPAGILCIGVFFLVESPRWLLKRGRTAQAVENLAWLRHLPTTHPYITTEVAAVRDAISLEAGASHNRGRWSTVKEILLRGNRNRLATGMTLMAFQNLTGINAINYYSPTIFKSLGVNGTSTGLFSTGIYGVVKTVCTLIFCFFVIDRVPRRTILMIGAIGGALSMYYIGAYIAIAKPAEGKNLGGGGISAIAMIYIFAVFYCFSWNGTPWVIASEIYPVTIRGVCMAITAATQWIFQFAISRATPYMVNSFGYGTYLFFGSWMIIMLFWTYFFLRETKGVSLEQMDELFGLKTVYRERDDAESKVEDICVEKTDDVTASEGSIGSKFGLQKNSA</sequence>
<dbReference type="PANTHER" id="PTHR48022:SF34">
    <property type="entry name" value="MAJOR FACILITATOR SUPERFAMILY (MFS) PROFILE DOMAIN-CONTAINING PROTEIN-RELATED"/>
    <property type="match status" value="1"/>
</dbReference>
<dbReference type="EMBL" id="MU150244">
    <property type="protein sequence ID" value="KAF9465945.1"/>
    <property type="molecule type" value="Genomic_DNA"/>
</dbReference>
<feature type="transmembrane region" description="Helical" evidence="11">
    <location>
        <begin position="66"/>
        <end position="87"/>
    </location>
</feature>
<comment type="catalytic activity">
    <reaction evidence="9">
        <text>myo-inositol(out) + H(+)(out) = myo-inositol(in) + H(+)(in)</text>
        <dbReference type="Rhea" id="RHEA:60364"/>
        <dbReference type="ChEBI" id="CHEBI:15378"/>
        <dbReference type="ChEBI" id="CHEBI:17268"/>
    </reaction>
</comment>
<gene>
    <name evidence="13" type="ORF">BDZ94DRAFT_279034</name>
</gene>
<dbReference type="OrthoDB" id="508119at2759"/>
<keyword evidence="4 11" id="KW-0812">Transmembrane</keyword>
<dbReference type="GO" id="GO:0016020">
    <property type="term" value="C:membrane"/>
    <property type="evidence" value="ECO:0007669"/>
    <property type="project" value="UniProtKB-SubCell"/>
</dbReference>
<evidence type="ECO:0000256" key="9">
    <source>
        <dbReference type="ARBA" id="ARBA00049119"/>
    </source>
</evidence>
<dbReference type="InterPro" id="IPR003663">
    <property type="entry name" value="Sugar/inositol_transpt"/>
</dbReference>
<dbReference type="Gene3D" id="1.20.1250.20">
    <property type="entry name" value="MFS general substrate transporter like domains"/>
    <property type="match status" value="1"/>
</dbReference>
<dbReference type="Proteomes" id="UP000807353">
    <property type="component" value="Unassembled WGS sequence"/>
</dbReference>
<dbReference type="PANTHER" id="PTHR48022">
    <property type="entry name" value="PLASTIDIC GLUCOSE TRANSPORTER 4"/>
    <property type="match status" value="1"/>
</dbReference>
<evidence type="ECO:0000256" key="7">
    <source>
        <dbReference type="ARBA" id="ARBA00023136"/>
    </source>
</evidence>
<dbReference type="InterPro" id="IPR005828">
    <property type="entry name" value="MFS_sugar_transport-like"/>
</dbReference>
<keyword evidence="6 11" id="KW-1133">Transmembrane helix</keyword>
<dbReference type="PRINTS" id="PR00171">
    <property type="entry name" value="SUGRTRNSPORT"/>
</dbReference>
<dbReference type="GO" id="GO:0005351">
    <property type="term" value="F:carbohydrate:proton symporter activity"/>
    <property type="evidence" value="ECO:0007669"/>
    <property type="project" value="TreeGrafter"/>
</dbReference>
<dbReference type="AlphaFoldDB" id="A0A9P5YC28"/>
<accession>A0A9P5YC28</accession>
<dbReference type="NCBIfam" id="TIGR00879">
    <property type="entry name" value="SP"/>
    <property type="match status" value="1"/>
</dbReference>
<dbReference type="FunFam" id="1.20.1250.20:FF:000026">
    <property type="entry name" value="MFS quinate transporter QutD"/>
    <property type="match status" value="1"/>
</dbReference>
<feature type="transmembrane region" description="Helical" evidence="11">
    <location>
        <begin position="455"/>
        <end position="473"/>
    </location>
</feature>
<keyword evidence="5" id="KW-0672">Quinate metabolism</keyword>
<dbReference type="PROSITE" id="PS50850">
    <property type="entry name" value="MFS"/>
    <property type="match status" value="1"/>
</dbReference>
<evidence type="ECO:0000256" key="1">
    <source>
        <dbReference type="ARBA" id="ARBA00004141"/>
    </source>
</evidence>
<dbReference type="PROSITE" id="PS00217">
    <property type="entry name" value="SUGAR_TRANSPORT_2"/>
    <property type="match status" value="1"/>
</dbReference>
<dbReference type="SUPFAM" id="SSF103473">
    <property type="entry name" value="MFS general substrate transporter"/>
    <property type="match status" value="1"/>
</dbReference>
<feature type="domain" description="Major facilitator superfamily (MFS) profile" evidence="12">
    <location>
        <begin position="22"/>
        <end position="477"/>
    </location>
</feature>
<comment type="caution">
    <text evidence="13">The sequence shown here is derived from an EMBL/GenBank/DDBJ whole genome shotgun (WGS) entry which is preliminary data.</text>
</comment>
<evidence type="ECO:0000256" key="3">
    <source>
        <dbReference type="ARBA" id="ARBA00022448"/>
    </source>
</evidence>
<evidence type="ECO:0000256" key="6">
    <source>
        <dbReference type="ARBA" id="ARBA00022989"/>
    </source>
</evidence>
<evidence type="ECO:0000313" key="13">
    <source>
        <dbReference type="EMBL" id="KAF9465945.1"/>
    </source>
</evidence>
<evidence type="ECO:0000256" key="5">
    <source>
        <dbReference type="ARBA" id="ARBA00022911"/>
    </source>
</evidence>
<evidence type="ECO:0000256" key="8">
    <source>
        <dbReference type="ARBA" id="ARBA00043213"/>
    </source>
</evidence>
<feature type="transmembrane region" description="Helical" evidence="11">
    <location>
        <begin position="385"/>
        <end position="403"/>
    </location>
</feature>
<keyword evidence="14" id="KW-1185">Reference proteome</keyword>
<feature type="transmembrane region" description="Helical" evidence="11">
    <location>
        <begin position="351"/>
        <end position="373"/>
    </location>
</feature>
<evidence type="ECO:0000256" key="10">
    <source>
        <dbReference type="RuleBase" id="RU003346"/>
    </source>
</evidence>
<evidence type="ECO:0000259" key="12">
    <source>
        <dbReference type="PROSITE" id="PS50850"/>
    </source>
</evidence>
<feature type="transmembrane region" description="Helical" evidence="11">
    <location>
        <begin position="325"/>
        <end position="344"/>
    </location>
</feature>
<keyword evidence="3 10" id="KW-0813">Transport</keyword>
<feature type="transmembrane region" description="Helical" evidence="11">
    <location>
        <begin position="195"/>
        <end position="213"/>
    </location>
</feature>
<feature type="transmembrane region" description="Helical" evidence="11">
    <location>
        <begin position="94"/>
        <end position="112"/>
    </location>
</feature>
<feature type="transmembrane region" description="Helical" evidence="11">
    <location>
        <begin position="157"/>
        <end position="175"/>
    </location>
</feature>
<organism evidence="13 14">
    <name type="scientific">Collybia nuda</name>
    <dbReference type="NCBI Taxonomy" id="64659"/>
    <lineage>
        <taxon>Eukaryota</taxon>
        <taxon>Fungi</taxon>
        <taxon>Dikarya</taxon>
        <taxon>Basidiomycota</taxon>
        <taxon>Agaricomycotina</taxon>
        <taxon>Agaricomycetes</taxon>
        <taxon>Agaricomycetidae</taxon>
        <taxon>Agaricales</taxon>
        <taxon>Tricholomatineae</taxon>
        <taxon>Clitocybaceae</taxon>
        <taxon>Collybia</taxon>
    </lineage>
</organism>
<feature type="transmembrane region" description="Helical" evidence="11">
    <location>
        <begin position="124"/>
        <end position="145"/>
    </location>
</feature>
<dbReference type="InterPro" id="IPR020846">
    <property type="entry name" value="MFS_dom"/>
</dbReference>
<comment type="subcellular location">
    <subcellularLocation>
        <location evidence="1">Membrane</location>
        <topology evidence="1">Multi-pass membrane protein</topology>
    </subcellularLocation>
</comment>
<feature type="transmembrane region" description="Helical" evidence="11">
    <location>
        <begin position="20"/>
        <end position="46"/>
    </location>
</feature>
<feature type="transmembrane region" description="Helical" evidence="11">
    <location>
        <begin position="415"/>
        <end position="435"/>
    </location>
</feature>
<reference evidence="13" key="1">
    <citation type="submission" date="2020-11" db="EMBL/GenBank/DDBJ databases">
        <authorList>
            <consortium name="DOE Joint Genome Institute"/>
            <person name="Ahrendt S."/>
            <person name="Riley R."/>
            <person name="Andreopoulos W."/>
            <person name="Labutti K."/>
            <person name="Pangilinan J."/>
            <person name="Ruiz-Duenas F.J."/>
            <person name="Barrasa J.M."/>
            <person name="Sanchez-Garcia M."/>
            <person name="Camarero S."/>
            <person name="Miyauchi S."/>
            <person name="Serrano A."/>
            <person name="Linde D."/>
            <person name="Babiker R."/>
            <person name="Drula E."/>
            <person name="Ayuso-Fernandez I."/>
            <person name="Pacheco R."/>
            <person name="Padilla G."/>
            <person name="Ferreira P."/>
            <person name="Barriuso J."/>
            <person name="Kellner H."/>
            <person name="Castanera R."/>
            <person name="Alfaro M."/>
            <person name="Ramirez L."/>
            <person name="Pisabarro A.G."/>
            <person name="Kuo A."/>
            <person name="Tritt A."/>
            <person name="Lipzen A."/>
            <person name="He G."/>
            <person name="Yan M."/>
            <person name="Ng V."/>
            <person name="Cullen D."/>
            <person name="Martin F."/>
            <person name="Rosso M.-N."/>
            <person name="Henrissat B."/>
            <person name="Hibbett D."/>
            <person name="Martinez A.T."/>
            <person name="Grigoriev I.V."/>
        </authorList>
    </citation>
    <scope>NUCLEOTIDE SEQUENCE</scope>
    <source>
        <strain evidence="13">CBS 247.69</strain>
    </source>
</reference>
<proteinExistence type="inferred from homology"/>
<evidence type="ECO:0000256" key="4">
    <source>
        <dbReference type="ARBA" id="ARBA00022692"/>
    </source>
</evidence>
<keyword evidence="7 11" id="KW-0472">Membrane</keyword>
<evidence type="ECO:0000256" key="2">
    <source>
        <dbReference type="ARBA" id="ARBA00010992"/>
    </source>
</evidence>
<protein>
    <recommendedName>
        <fullName evidence="8">Quinate transporter</fullName>
    </recommendedName>
</protein>
<evidence type="ECO:0000313" key="14">
    <source>
        <dbReference type="Proteomes" id="UP000807353"/>
    </source>
</evidence>